<evidence type="ECO:0000256" key="1">
    <source>
        <dbReference type="SAM" id="Phobius"/>
    </source>
</evidence>
<evidence type="ECO:0000313" key="2">
    <source>
        <dbReference type="EMBL" id="TDO20320.1"/>
    </source>
</evidence>
<dbReference type="Proteomes" id="UP000295499">
    <property type="component" value="Unassembled WGS sequence"/>
</dbReference>
<evidence type="ECO:0008006" key="4">
    <source>
        <dbReference type="Google" id="ProtNLM"/>
    </source>
</evidence>
<reference evidence="2 3" key="1">
    <citation type="submission" date="2019-03" db="EMBL/GenBank/DDBJ databases">
        <title>Genomic Encyclopedia of Archaeal and Bacterial Type Strains, Phase II (KMG-II): from individual species to whole genera.</title>
        <authorList>
            <person name="Goeker M."/>
        </authorList>
    </citation>
    <scope>NUCLEOTIDE SEQUENCE [LARGE SCALE GENOMIC DNA]</scope>
    <source>
        <strain evidence="2 3">DSM 19034</strain>
    </source>
</reference>
<dbReference type="AlphaFoldDB" id="A0A4R6IDH4"/>
<sequence length="163" mass="18340">MKIKINNTTLLRYVVFWAGTFLVILIFGLIAHRHEYLLAKDGIEASGVVTSVGPDGDYKRPFSGIMSYEFRSADGVLHKASRSGDMLVDLSDGDPNAPKPPYQTTVIYLKDNPDVSTIKRDRTIYSSFESYLLGTLVISLVFLGFYAYRQRKRWEQTGIFATG</sequence>
<keyword evidence="1" id="KW-0812">Transmembrane</keyword>
<comment type="caution">
    <text evidence="2">The sequence shown here is derived from an EMBL/GenBank/DDBJ whole genome shotgun (WGS) entry which is preliminary data.</text>
</comment>
<name>A0A4R6IDH4_9SPHI</name>
<gene>
    <name evidence="2" type="ORF">CLV32_4080</name>
</gene>
<proteinExistence type="predicted"/>
<evidence type="ECO:0000313" key="3">
    <source>
        <dbReference type="Proteomes" id="UP000295499"/>
    </source>
</evidence>
<dbReference type="EMBL" id="SNWM01000005">
    <property type="protein sequence ID" value="TDO20320.1"/>
    <property type="molecule type" value="Genomic_DNA"/>
</dbReference>
<organism evidence="2 3">
    <name type="scientific">Pedobacter duraquae</name>
    <dbReference type="NCBI Taxonomy" id="425511"/>
    <lineage>
        <taxon>Bacteria</taxon>
        <taxon>Pseudomonadati</taxon>
        <taxon>Bacteroidota</taxon>
        <taxon>Sphingobacteriia</taxon>
        <taxon>Sphingobacteriales</taxon>
        <taxon>Sphingobacteriaceae</taxon>
        <taxon>Pedobacter</taxon>
    </lineage>
</organism>
<accession>A0A4R6IDH4</accession>
<feature type="transmembrane region" description="Helical" evidence="1">
    <location>
        <begin position="130"/>
        <end position="148"/>
    </location>
</feature>
<keyword evidence="1" id="KW-0472">Membrane</keyword>
<dbReference type="RefSeq" id="WP_133558680.1">
    <property type="nucleotide sequence ID" value="NZ_SNWM01000005.1"/>
</dbReference>
<keyword evidence="3" id="KW-1185">Reference proteome</keyword>
<protein>
    <recommendedName>
        <fullName evidence="4">DUF3592 domain-containing protein</fullName>
    </recommendedName>
</protein>
<keyword evidence="1" id="KW-1133">Transmembrane helix</keyword>
<feature type="transmembrane region" description="Helical" evidence="1">
    <location>
        <begin position="12"/>
        <end position="31"/>
    </location>
</feature>